<protein>
    <submittedName>
        <fullName evidence="4">META domain-containing protein</fullName>
    </submittedName>
</protein>
<keyword evidence="5" id="KW-1185">Reference proteome</keyword>
<feature type="domain" description="DUF306" evidence="3">
    <location>
        <begin position="194"/>
        <end position="301"/>
    </location>
</feature>
<dbReference type="InterPro" id="IPR038670">
    <property type="entry name" value="HslJ-like_sf"/>
</dbReference>
<reference evidence="4 5" key="1">
    <citation type="submission" date="2019-02" db="EMBL/GenBank/DDBJ databases">
        <authorList>
            <person name="Li S.-H."/>
        </authorList>
    </citation>
    <scope>NUCLEOTIDE SEQUENCE [LARGE SCALE GENOMIC DNA]</scope>
    <source>
        <strain evidence="4 5">IMCC14385</strain>
    </source>
</reference>
<name>A0A5P9NR70_9GAMM</name>
<feature type="compositionally biased region" description="Low complexity" evidence="1">
    <location>
        <begin position="169"/>
        <end position="184"/>
    </location>
</feature>
<dbReference type="EMBL" id="CP036422">
    <property type="protein sequence ID" value="QFU77458.1"/>
    <property type="molecule type" value="Genomic_DNA"/>
</dbReference>
<dbReference type="Gene3D" id="2.40.128.270">
    <property type="match status" value="1"/>
</dbReference>
<dbReference type="KEGG" id="halc:EY643_18275"/>
<evidence type="ECO:0000313" key="4">
    <source>
        <dbReference type="EMBL" id="QFU77458.1"/>
    </source>
</evidence>
<keyword evidence="2" id="KW-0732">Signal</keyword>
<dbReference type="Proteomes" id="UP000326287">
    <property type="component" value="Chromosome"/>
</dbReference>
<feature type="signal peptide" evidence="2">
    <location>
        <begin position="1"/>
        <end position="33"/>
    </location>
</feature>
<dbReference type="PROSITE" id="PS51257">
    <property type="entry name" value="PROKAR_LIPOPROTEIN"/>
    <property type="match status" value="1"/>
</dbReference>
<dbReference type="PANTHER" id="PTHR38013">
    <property type="entry name" value="GLYCOPROTEIN/POLYSACCHARIDE METABOLISM"/>
    <property type="match status" value="1"/>
</dbReference>
<evidence type="ECO:0000313" key="5">
    <source>
        <dbReference type="Proteomes" id="UP000326287"/>
    </source>
</evidence>
<dbReference type="PANTHER" id="PTHR38013:SF1">
    <property type="entry name" value="GLYCOPROTEIN_POLYSACCHARIDE METABOLISM"/>
    <property type="match status" value="1"/>
</dbReference>
<dbReference type="InterPro" id="IPR039366">
    <property type="entry name" value="Pilotin"/>
</dbReference>
<proteinExistence type="predicted"/>
<evidence type="ECO:0000256" key="1">
    <source>
        <dbReference type="SAM" id="MobiDB-lite"/>
    </source>
</evidence>
<dbReference type="OrthoDB" id="5348860at2"/>
<accession>A0A5P9NR70</accession>
<sequence length="304" mass="31956">MLKSTAAAKTPLRTTLAAALAVFLAACGGEEQATAPAAVATPEPQPEQEVVEVAKIEGEVFYRERIMLPPGTEVEVQLEDISRADAMATVMASVMLKPQGGPPYPFSIEYNPAEIDERMRYALRVRITDPDGRLRFTNTDYIDPFSGNPVSVLVQNVARTEPREEARTEQQQAPSAGGGAAVAAPAEPEEGTIVWILDTLAGETAPAGAGGKAIDLHMNASKSTAAGFSGCNRYSGGFSTDGGSTHGTPIVFGNLAGTMMACADGGELEQRYLKTLGSVDAYRMEGDNLALLSGSEVVATFKPK</sequence>
<feature type="chain" id="PRO_5025067195" evidence="2">
    <location>
        <begin position="34"/>
        <end position="304"/>
    </location>
</feature>
<dbReference type="AlphaFoldDB" id="A0A5P9NR70"/>
<organism evidence="4 5">
    <name type="scientific">Halioglobus maricola</name>
    <dbReference type="NCBI Taxonomy" id="2601894"/>
    <lineage>
        <taxon>Bacteria</taxon>
        <taxon>Pseudomonadati</taxon>
        <taxon>Pseudomonadota</taxon>
        <taxon>Gammaproteobacteria</taxon>
        <taxon>Cellvibrionales</taxon>
        <taxon>Halieaceae</taxon>
        <taxon>Halioglobus</taxon>
    </lineage>
</organism>
<dbReference type="Pfam" id="PF03724">
    <property type="entry name" value="META"/>
    <property type="match status" value="1"/>
</dbReference>
<dbReference type="Pfam" id="PF09619">
    <property type="entry name" value="YscW"/>
    <property type="match status" value="1"/>
</dbReference>
<feature type="region of interest" description="Disordered" evidence="1">
    <location>
        <begin position="159"/>
        <end position="184"/>
    </location>
</feature>
<evidence type="ECO:0000259" key="3">
    <source>
        <dbReference type="Pfam" id="PF03724"/>
    </source>
</evidence>
<dbReference type="InterPro" id="IPR053196">
    <property type="entry name" value="Lipoprotein_YbaY-like"/>
</dbReference>
<evidence type="ECO:0000256" key="2">
    <source>
        <dbReference type="SAM" id="SignalP"/>
    </source>
</evidence>
<dbReference type="InterPro" id="IPR005184">
    <property type="entry name" value="DUF306_Meta_HslJ"/>
</dbReference>
<dbReference type="RefSeq" id="WP_153240604.1">
    <property type="nucleotide sequence ID" value="NZ_CP036422.1"/>
</dbReference>
<gene>
    <name evidence="4" type="ORF">EY643_18275</name>
</gene>